<dbReference type="eggNOG" id="ENOG5033AGH">
    <property type="taxonomic scope" value="Bacteria"/>
</dbReference>
<reference evidence="4" key="2">
    <citation type="submission" date="2016-10" db="EMBL/GenBank/DDBJ databases">
        <authorList>
            <person name="de Groot N.N."/>
        </authorList>
    </citation>
    <scope>NUCLEOTIDE SEQUENCE [LARGE SCALE GENOMIC DNA]</scope>
    <source>
        <strain evidence="4">DSM 15758</strain>
    </source>
</reference>
<dbReference type="Proteomes" id="UP000250579">
    <property type="component" value="Chromosome"/>
</dbReference>
<dbReference type="Proteomes" id="UP000183046">
    <property type="component" value="Unassembled WGS sequence"/>
</dbReference>
<dbReference type="STRING" id="237610.BJP27_19475"/>
<accession>A0A2Z5A8X9</accession>
<dbReference type="Pfam" id="PF10617">
    <property type="entry name" value="DUF2474"/>
    <property type="match status" value="1"/>
</dbReference>
<protein>
    <submittedName>
        <fullName evidence="2">DUF2474 domain-containing protein</fullName>
    </submittedName>
</protein>
<keyword evidence="1" id="KW-0812">Transmembrane</keyword>
<proteinExistence type="predicted"/>
<dbReference type="AlphaFoldDB" id="A0A2Z5A8X9"/>
<evidence type="ECO:0000256" key="1">
    <source>
        <dbReference type="SAM" id="Phobius"/>
    </source>
</evidence>
<evidence type="ECO:0000313" key="3">
    <source>
        <dbReference type="EMBL" id="SCZ47856.1"/>
    </source>
</evidence>
<evidence type="ECO:0000313" key="2">
    <source>
        <dbReference type="EMBL" id="AXA65771.1"/>
    </source>
</evidence>
<evidence type="ECO:0000313" key="4">
    <source>
        <dbReference type="Proteomes" id="UP000183046"/>
    </source>
</evidence>
<dbReference type="OrthoDB" id="6199137at2"/>
<sequence>MVGRSREPNPADNKPLWQRLAWMAGIWACSLVALGVVAWVLRLVLTAAGLKSH</sequence>
<reference evidence="2 5" key="3">
    <citation type="submission" date="2017-06" db="EMBL/GenBank/DDBJ databases">
        <title>Evolution towards high GC content and high-temperature stress adaptation in endophytic Pseudomonas oryzihabitans impacted its plant-growth promoting traits.</title>
        <authorList>
            <person name="Nascimento F.X."/>
        </authorList>
    </citation>
    <scope>NUCLEOTIDE SEQUENCE [LARGE SCALE GENOMIC DNA]</scope>
    <source>
        <strain evidence="2 5">MS8</strain>
    </source>
</reference>
<name>A0A2Z5A8X9_9PSED</name>
<dbReference type="EMBL" id="FMWB01000017">
    <property type="protein sequence ID" value="SCZ47856.1"/>
    <property type="molecule type" value="Genomic_DNA"/>
</dbReference>
<accession>A0A1G5PEA6</accession>
<evidence type="ECO:0000313" key="5">
    <source>
        <dbReference type="Proteomes" id="UP000250579"/>
    </source>
</evidence>
<dbReference type="InterPro" id="IPR018895">
    <property type="entry name" value="DUF2474"/>
</dbReference>
<keyword evidence="1" id="KW-0472">Membrane</keyword>
<feature type="transmembrane region" description="Helical" evidence="1">
    <location>
        <begin position="20"/>
        <end position="45"/>
    </location>
</feature>
<dbReference type="EMBL" id="CP022198">
    <property type="protein sequence ID" value="AXA65771.1"/>
    <property type="molecule type" value="Genomic_DNA"/>
</dbReference>
<dbReference type="RefSeq" id="WP_017640936.1">
    <property type="nucleotide sequence ID" value="NZ_CP022198.1"/>
</dbReference>
<reference evidence="3" key="1">
    <citation type="submission" date="2016-10" db="EMBL/GenBank/DDBJ databases">
        <authorList>
            <person name="Varghese N."/>
            <person name="Submissions S."/>
        </authorList>
    </citation>
    <scope>NUCLEOTIDE SEQUENCE</scope>
    <source>
        <strain evidence="3">DSM 15758</strain>
    </source>
</reference>
<gene>
    <name evidence="2" type="ORF">CE139_08080</name>
    <name evidence="3" type="ORF">SAMN05216279_11753</name>
</gene>
<organism evidence="2 5">
    <name type="scientific">Pseudomonas oryzihabitans</name>
    <dbReference type="NCBI Taxonomy" id="47885"/>
    <lineage>
        <taxon>Bacteria</taxon>
        <taxon>Pseudomonadati</taxon>
        <taxon>Pseudomonadota</taxon>
        <taxon>Gammaproteobacteria</taxon>
        <taxon>Pseudomonadales</taxon>
        <taxon>Pseudomonadaceae</taxon>
        <taxon>Pseudomonas</taxon>
    </lineage>
</organism>
<keyword evidence="1" id="KW-1133">Transmembrane helix</keyword>